<feature type="transmembrane region" description="Helical" evidence="8">
    <location>
        <begin position="332"/>
        <end position="352"/>
    </location>
</feature>
<dbReference type="GO" id="GO:0005886">
    <property type="term" value="C:plasma membrane"/>
    <property type="evidence" value="ECO:0007669"/>
    <property type="project" value="UniProtKB-SubCell"/>
</dbReference>
<organism evidence="10">
    <name type="scientific">Sediminibacterium sp. KACHI17</name>
    <dbReference type="NCBI Taxonomy" id="1751071"/>
    <lineage>
        <taxon>Bacteria</taxon>
        <taxon>Pseudomonadati</taxon>
        <taxon>Bacteroidota</taxon>
        <taxon>Chitinophagia</taxon>
        <taxon>Chitinophagales</taxon>
        <taxon>Chitinophagaceae</taxon>
        <taxon>Sediminibacterium</taxon>
    </lineage>
</organism>
<dbReference type="EMBL" id="AP029612">
    <property type="protein sequence ID" value="BFG70099.1"/>
    <property type="molecule type" value="Genomic_DNA"/>
</dbReference>
<dbReference type="GO" id="GO:0009103">
    <property type="term" value="P:lipopolysaccharide biosynthetic process"/>
    <property type="evidence" value="ECO:0007669"/>
    <property type="project" value="UniProtKB-ARBA"/>
</dbReference>
<dbReference type="Pfam" id="PF13231">
    <property type="entry name" value="PMT_2"/>
    <property type="match status" value="1"/>
</dbReference>
<keyword evidence="6 8" id="KW-1133">Transmembrane helix</keyword>
<feature type="transmembrane region" description="Helical" evidence="8">
    <location>
        <begin position="101"/>
        <end position="123"/>
    </location>
</feature>
<feature type="transmembrane region" description="Helical" evidence="8">
    <location>
        <begin position="196"/>
        <end position="214"/>
    </location>
</feature>
<evidence type="ECO:0000256" key="5">
    <source>
        <dbReference type="ARBA" id="ARBA00022692"/>
    </source>
</evidence>
<dbReference type="InterPro" id="IPR050297">
    <property type="entry name" value="LipidA_mod_glycosyltrf_83"/>
</dbReference>
<dbReference type="AlphaFoldDB" id="A0AAT9GHF7"/>
<feature type="transmembrane region" description="Helical" evidence="8">
    <location>
        <begin position="71"/>
        <end position="89"/>
    </location>
</feature>
<proteinExistence type="predicted"/>
<gene>
    <name evidence="10" type="ORF">KACHI17_09800</name>
</gene>
<keyword evidence="5 8" id="KW-0812">Transmembrane</keyword>
<dbReference type="PANTHER" id="PTHR33908:SF11">
    <property type="entry name" value="MEMBRANE PROTEIN"/>
    <property type="match status" value="1"/>
</dbReference>
<evidence type="ECO:0000256" key="1">
    <source>
        <dbReference type="ARBA" id="ARBA00004651"/>
    </source>
</evidence>
<evidence type="ECO:0000256" key="3">
    <source>
        <dbReference type="ARBA" id="ARBA00022676"/>
    </source>
</evidence>
<dbReference type="RefSeq" id="WP_353550391.1">
    <property type="nucleotide sequence ID" value="NZ_AP029612.1"/>
</dbReference>
<comment type="subcellular location">
    <subcellularLocation>
        <location evidence="1">Cell membrane</location>
        <topology evidence="1">Multi-pass membrane protein</topology>
    </subcellularLocation>
</comment>
<feature type="transmembrane region" description="Helical" evidence="8">
    <location>
        <begin position="247"/>
        <end position="266"/>
    </location>
</feature>
<reference evidence="10" key="1">
    <citation type="submission" date="2024-02" db="EMBL/GenBank/DDBJ databases">
        <title>Sediminibacterium planktonica sp. nov. and Sediminibacterium longus sp. nov., isolated from surface lake and river water.</title>
        <authorList>
            <person name="Watanabe K."/>
            <person name="Takemine S."/>
            <person name="Ishii Y."/>
            <person name="Ogata Y."/>
            <person name="Shindo C."/>
            <person name="Suda W."/>
        </authorList>
    </citation>
    <scope>NUCLEOTIDE SEQUENCE</scope>
    <source>
        <strain evidence="10">KACHI17</strain>
    </source>
</reference>
<keyword evidence="7 8" id="KW-0472">Membrane</keyword>
<feature type="transmembrane region" description="Helical" evidence="8">
    <location>
        <begin position="278"/>
        <end position="297"/>
    </location>
</feature>
<sequence>MYQQYSRKVFWLIIISTIIKLLAAAFLELGNDEVYYWTYAIQSDWNHFDHPPMVGWLIRLTTFNLSWVNEVTIRSGAIICSGFATWIIFKLGKLLDSERLGWLAAWIYTLSIYTGFIAGLFILPDSPQMLFWSASLYIMAHLLLKREEENLSIWLLLGLMIGLAALSKIHGLYLWAGFGAFLLFSRIQWLTNWRLYLGVLITLICIFPIFYWNYQNDFITYRFHSERVSNTSLRWDMLGQEIVGEALYQHPFLFILILIGLFAAITNRIRFARKRIRLWLGWMSIPMILIFWTVALFNPTLPHWAGPAYIPLYFVAAMYLEKRTTRNVPIILQASLGLVLIFLITGTVLIRFSPINFGSQQKENYGEYCPTLDMSGWKDFSTSFDSLRKADIVAGTMKASDPLVVNKWFPGGHLEFYTARTTGINLLGVGELQDLHKFVWLNQERQALQQGGDAYYILPSNLPVDVNKTMGAYFDNIDSPVVINQKRGGKTVRYFYVYRLRSAKPNATAQLPVVSTH</sequence>
<feature type="transmembrane region" description="Helical" evidence="8">
    <location>
        <begin position="172"/>
        <end position="189"/>
    </location>
</feature>
<evidence type="ECO:0000259" key="9">
    <source>
        <dbReference type="Pfam" id="PF13231"/>
    </source>
</evidence>
<accession>A0AAT9GHF7</accession>
<evidence type="ECO:0000256" key="7">
    <source>
        <dbReference type="ARBA" id="ARBA00023136"/>
    </source>
</evidence>
<feature type="transmembrane region" description="Helical" evidence="8">
    <location>
        <begin position="303"/>
        <end position="320"/>
    </location>
</feature>
<protein>
    <recommendedName>
        <fullName evidence="9">Glycosyltransferase RgtA/B/C/D-like domain-containing protein</fullName>
    </recommendedName>
</protein>
<keyword evidence="4" id="KW-0808">Transferase</keyword>
<feature type="domain" description="Glycosyltransferase RgtA/B/C/D-like" evidence="9">
    <location>
        <begin position="49"/>
        <end position="212"/>
    </location>
</feature>
<name>A0AAT9GHF7_9BACT</name>
<evidence type="ECO:0000256" key="6">
    <source>
        <dbReference type="ARBA" id="ARBA00022989"/>
    </source>
</evidence>
<evidence type="ECO:0000256" key="2">
    <source>
        <dbReference type="ARBA" id="ARBA00022475"/>
    </source>
</evidence>
<dbReference type="InterPro" id="IPR038731">
    <property type="entry name" value="RgtA/B/C-like"/>
</dbReference>
<evidence type="ECO:0000256" key="4">
    <source>
        <dbReference type="ARBA" id="ARBA00022679"/>
    </source>
</evidence>
<dbReference type="PANTHER" id="PTHR33908">
    <property type="entry name" value="MANNOSYLTRANSFERASE YKCB-RELATED"/>
    <property type="match status" value="1"/>
</dbReference>
<feature type="transmembrane region" description="Helical" evidence="8">
    <location>
        <begin position="9"/>
        <end position="27"/>
    </location>
</feature>
<dbReference type="GO" id="GO:0016763">
    <property type="term" value="F:pentosyltransferase activity"/>
    <property type="evidence" value="ECO:0007669"/>
    <property type="project" value="TreeGrafter"/>
</dbReference>
<keyword evidence="2" id="KW-1003">Cell membrane</keyword>
<evidence type="ECO:0000256" key="8">
    <source>
        <dbReference type="SAM" id="Phobius"/>
    </source>
</evidence>
<evidence type="ECO:0000313" key="10">
    <source>
        <dbReference type="EMBL" id="BFG70099.1"/>
    </source>
</evidence>
<keyword evidence="3" id="KW-0328">Glycosyltransferase</keyword>